<protein>
    <submittedName>
        <fullName evidence="4">C6 transcription factor</fullName>
    </submittedName>
</protein>
<dbReference type="PROSITE" id="PS00463">
    <property type="entry name" value="ZN2_CY6_FUNGAL_1"/>
    <property type="match status" value="1"/>
</dbReference>
<dbReference type="EMBL" id="LFIW01000769">
    <property type="protein sequence ID" value="KZL84880.1"/>
    <property type="molecule type" value="Genomic_DNA"/>
</dbReference>
<feature type="region of interest" description="Disordered" evidence="2">
    <location>
        <begin position="1"/>
        <end position="41"/>
    </location>
</feature>
<dbReference type="Proteomes" id="UP000076584">
    <property type="component" value="Unassembled WGS sequence"/>
</dbReference>
<reference evidence="4 5" key="1">
    <citation type="submission" date="2015-06" db="EMBL/GenBank/DDBJ databases">
        <title>Survival trade-offs in plant roots during colonization by closely related pathogenic and mutualistic fungi.</title>
        <authorList>
            <person name="Hacquard S."/>
            <person name="Kracher B."/>
            <person name="Hiruma K."/>
            <person name="Weinman A."/>
            <person name="Muench P."/>
            <person name="Garrido Oter R."/>
            <person name="Ver Loren van Themaat E."/>
            <person name="Dallerey J.-F."/>
            <person name="Damm U."/>
            <person name="Henrissat B."/>
            <person name="Lespinet O."/>
            <person name="Thon M."/>
            <person name="Kemen E."/>
            <person name="McHardy A.C."/>
            <person name="Schulze-Lefert P."/>
            <person name="O'Connell R.J."/>
        </authorList>
    </citation>
    <scope>NUCLEOTIDE SEQUENCE [LARGE SCALE GENOMIC DNA]</scope>
    <source>
        <strain evidence="4 5">MAFF 238704</strain>
    </source>
</reference>
<comment type="caution">
    <text evidence="4">The sequence shown here is derived from an EMBL/GenBank/DDBJ whole genome shotgun (WGS) entry which is preliminary data.</text>
</comment>
<dbReference type="GO" id="GO:0000981">
    <property type="term" value="F:DNA-binding transcription factor activity, RNA polymerase II-specific"/>
    <property type="evidence" value="ECO:0007669"/>
    <property type="project" value="InterPro"/>
</dbReference>
<dbReference type="AlphaFoldDB" id="A0A167EA82"/>
<evidence type="ECO:0000256" key="2">
    <source>
        <dbReference type="SAM" id="MobiDB-lite"/>
    </source>
</evidence>
<dbReference type="Gene3D" id="4.10.240.10">
    <property type="entry name" value="Zn(2)-C6 fungal-type DNA-binding domain"/>
    <property type="match status" value="1"/>
</dbReference>
<dbReference type="PROSITE" id="PS50048">
    <property type="entry name" value="ZN2_CY6_FUNGAL_2"/>
    <property type="match status" value="1"/>
</dbReference>
<name>A0A167EA82_COLIC</name>
<dbReference type="Pfam" id="PF00172">
    <property type="entry name" value="Zn_clus"/>
    <property type="match status" value="1"/>
</dbReference>
<sequence>MPLDSQRLRPLLPQPAQPPRHELEITESHASNTKGRKRQRPNTLKACNFCREKKNACDGKPQCSQCLRRGRKCEYRVITDAILKVIPPGTQLVDKEEALNNADAVDLLEILKNVPDDEALEALKLLRSGNKPAEVGSALRRYNVGLSQAALNRAILPPKQSSLEFELMTRHPLAYPTWAPVRPLRIDLEFLLLPRKLRRDGAGQIVTAGSSDGRSYLTPYGHERRERSPDAECLVEPLRPSTLYDNRLLGVDITQWTDVPITSEFFIAVLQLYLETDHPMMPLIEVDLLLEGLLGRTEFCSRILIHALLAWASQAYAAFEPEAAVVSYTFYDKAKALWKNTEEAQATDDVCTVAALYYLLITAISHGAGADYVELLSDLLGMSTRLELFDIGPSQISKGDSYNNAEYQRARARIAWALFNNLTSLSMHVHQRLVQHPPHLPPPDNSIHAVQYVNMSEEHERRTHDENLFREHCRLSSIAHSLIQVMYQTEQAPCANAITLPFAAETYQLLLEWADGLPLEMAQGDECTHHAMILHIHYHLVIIDLFRPLLPQHGATRQRLPAFSSKDSTPDAVYKSSVNQLKRLVLLYRQSYPQSAYCFLWHSGLLYLANAMLAEAKISGKASEWRFHFRLCMACYQTLYTGFFLAKDIVLSLLSMALEKGVLNVSQARGIKRDLELRAKHRKVPHQVPAFLIVDLDLAVKNPCAAQAEVLLRKFQEVRLLETNDSDESLA</sequence>
<feature type="domain" description="Zn(2)-C6 fungal-type" evidence="3">
    <location>
        <begin position="46"/>
        <end position="75"/>
    </location>
</feature>
<evidence type="ECO:0000313" key="5">
    <source>
        <dbReference type="Proteomes" id="UP000076584"/>
    </source>
</evidence>
<gene>
    <name evidence="4" type="ORF">CI238_13307</name>
</gene>
<accession>A0A167EA82</accession>
<dbReference type="InterPro" id="IPR036864">
    <property type="entry name" value="Zn2-C6_fun-type_DNA-bd_sf"/>
</dbReference>
<dbReference type="PANTHER" id="PTHR47256:SF1">
    <property type="entry name" value="ZN(II)2CYS6 TRANSCRIPTION FACTOR (EUROFUNG)"/>
    <property type="match status" value="1"/>
</dbReference>
<dbReference type="InterPro" id="IPR001138">
    <property type="entry name" value="Zn2Cys6_DnaBD"/>
</dbReference>
<dbReference type="PANTHER" id="PTHR47256">
    <property type="entry name" value="ZN(II)2CYS6 TRANSCRIPTION FACTOR (EUROFUNG)-RELATED"/>
    <property type="match status" value="1"/>
</dbReference>
<dbReference type="SMART" id="SM00066">
    <property type="entry name" value="GAL4"/>
    <property type="match status" value="1"/>
</dbReference>
<evidence type="ECO:0000313" key="4">
    <source>
        <dbReference type="EMBL" id="KZL84880.1"/>
    </source>
</evidence>
<dbReference type="CDD" id="cd12148">
    <property type="entry name" value="fungal_TF_MHR"/>
    <property type="match status" value="1"/>
</dbReference>
<keyword evidence="5" id="KW-1185">Reference proteome</keyword>
<dbReference type="GO" id="GO:0008270">
    <property type="term" value="F:zinc ion binding"/>
    <property type="evidence" value="ECO:0007669"/>
    <property type="project" value="InterPro"/>
</dbReference>
<dbReference type="CDD" id="cd00067">
    <property type="entry name" value="GAL4"/>
    <property type="match status" value="1"/>
</dbReference>
<dbReference type="SUPFAM" id="SSF57701">
    <property type="entry name" value="Zn2/Cys6 DNA-binding domain"/>
    <property type="match status" value="1"/>
</dbReference>
<organism evidence="4 5">
    <name type="scientific">Colletotrichum incanum</name>
    <name type="common">Soybean anthracnose fungus</name>
    <dbReference type="NCBI Taxonomy" id="1573173"/>
    <lineage>
        <taxon>Eukaryota</taxon>
        <taxon>Fungi</taxon>
        <taxon>Dikarya</taxon>
        <taxon>Ascomycota</taxon>
        <taxon>Pezizomycotina</taxon>
        <taxon>Sordariomycetes</taxon>
        <taxon>Hypocreomycetidae</taxon>
        <taxon>Glomerellales</taxon>
        <taxon>Glomerellaceae</taxon>
        <taxon>Colletotrichum</taxon>
        <taxon>Colletotrichum spaethianum species complex</taxon>
    </lineage>
</organism>
<dbReference type="InterPro" id="IPR053187">
    <property type="entry name" value="Notoamide_regulator"/>
</dbReference>
<proteinExistence type="predicted"/>
<evidence type="ECO:0000256" key="1">
    <source>
        <dbReference type="ARBA" id="ARBA00023242"/>
    </source>
</evidence>
<keyword evidence="1" id="KW-0539">Nucleus</keyword>
<evidence type="ECO:0000259" key="3">
    <source>
        <dbReference type="PROSITE" id="PS50048"/>
    </source>
</evidence>